<comment type="caution">
    <text evidence="1">The sequence shown here is derived from an EMBL/GenBank/DDBJ whole genome shotgun (WGS) entry which is preliminary data.</text>
</comment>
<dbReference type="PANTHER" id="PTHR24148">
    <property type="entry name" value="ANKYRIN REPEAT DOMAIN-CONTAINING PROTEIN 39 HOMOLOG-RELATED"/>
    <property type="match status" value="1"/>
</dbReference>
<dbReference type="EMBL" id="JAVRQU010000011">
    <property type="protein sequence ID" value="KAK5697342.1"/>
    <property type="molecule type" value="Genomic_DNA"/>
</dbReference>
<sequence>MKWKIELILDENVYYPFIRLDEIRNDFQEHGYLGLSQLLQATIYSHTTHPVDRVIGLLGLASQDARAHVKPSYDLTPSAVFATACLQVINETQCLDVLVGRWHHGINSKTHHEMYLFPSWIPNFASQIVDPHLSLYPASVRSAMDKKPQDDRASGGSAPRLHCKNGYVLQLVGLLIDQVSSVQSRDLLELDSHHDYHGVLEHLVDVVLPFVSNARTYSGPTLRHFCRTLATSFIDADPDRCYVDQTHVSDRHRKHQAWEGDFGTFIHNMLWLRGVTFGQPASSHLSDEPPREDWFDEASKNWLSEVSEVLQQRVLFRTHKGYVGVADAGVQEGDIAIVPFGAAVPFLLGKAKHSSDARKQYNLVDGCIIHGIMDGALIDAYETGEMMAETFEIV</sequence>
<proteinExistence type="predicted"/>
<name>A0AAN8A0W9_9PEZI</name>
<protein>
    <recommendedName>
        <fullName evidence="3">Heterokaryon incompatibility domain-containing protein</fullName>
    </recommendedName>
</protein>
<evidence type="ECO:0008006" key="3">
    <source>
        <dbReference type="Google" id="ProtNLM"/>
    </source>
</evidence>
<dbReference type="AlphaFoldDB" id="A0AAN8A0W9"/>
<accession>A0AAN8A0W9</accession>
<reference evidence="1" key="1">
    <citation type="submission" date="2023-08" db="EMBL/GenBank/DDBJ databases">
        <title>Black Yeasts Isolated from many extreme environments.</title>
        <authorList>
            <person name="Coleine C."/>
            <person name="Stajich J.E."/>
            <person name="Selbmann L."/>
        </authorList>
    </citation>
    <scope>NUCLEOTIDE SEQUENCE</scope>
    <source>
        <strain evidence="1">CCFEE 5810</strain>
    </source>
</reference>
<dbReference type="InterPro" id="IPR052895">
    <property type="entry name" value="HetReg/Transcr_Mod"/>
</dbReference>
<evidence type="ECO:0000313" key="1">
    <source>
        <dbReference type="EMBL" id="KAK5697342.1"/>
    </source>
</evidence>
<dbReference type="Pfam" id="PF26639">
    <property type="entry name" value="Het-6_barrel"/>
    <property type="match status" value="1"/>
</dbReference>
<gene>
    <name evidence="1" type="ORF">LTR97_007479</name>
</gene>
<organism evidence="1 2">
    <name type="scientific">Elasticomyces elasticus</name>
    <dbReference type="NCBI Taxonomy" id="574655"/>
    <lineage>
        <taxon>Eukaryota</taxon>
        <taxon>Fungi</taxon>
        <taxon>Dikarya</taxon>
        <taxon>Ascomycota</taxon>
        <taxon>Pezizomycotina</taxon>
        <taxon>Dothideomycetes</taxon>
        <taxon>Dothideomycetidae</taxon>
        <taxon>Mycosphaerellales</taxon>
        <taxon>Teratosphaeriaceae</taxon>
        <taxon>Elasticomyces</taxon>
    </lineage>
</organism>
<dbReference type="Proteomes" id="UP001310594">
    <property type="component" value="Unassembled WGS sequence"/>
</dbReference>
<evidence type="ECO:0000313" key="2">
    <source>
        <dbReference type="Proteomes" id="UP001310594"/>
    </source>
</evidence>
<dbReference type="PANTHER" id="PTHR24148:SF73">
    <property type="entry name" value="HET DOMAIN PROTEIN (AFU_ORTHOLOGUE AFUA_8G01020)"/>
    <property type="match status" value="1"/>
</dbReference>